<sequence length="109" mass="12575">MRRREQRAREYLDERFQQRSVRNTVDRLRPARARSEQQMANGVNSEVETNVTIANGSQIVKIGTKSIDLDNGLGRKGIIYGGLTGLPEYYFTRDRSKAREKHDCSSPFR</sequence>
<gene>
    <name evidence="1" type="ORF">AVEN_217642_1</name>
</gene>
<dbReference type="EMBL" id="BGPR01001987">
    <property type="protein sequence ID" value="GBM65650.1"/>
    <property type="molecule type" value="Genomic_DNA"/>
</dbReference>
<organism evidence="1 2">
    <name type="scientific">Araneus ventricosus</name>
    <name type="common">Orbweaver spider</name>
    <name type="synonym">Epeira ventricosa</name>
    <dbReference type="NCBI Taxonomy" id="182803"/>
    <lineage>
        <taxon>Eukaryota</taxon>
        <taxon>Metazoa</taxon>
        <taxon>Ecdysozoa</taxon>
        <taxon>Arthropoda</taxon>
        <taxon>Chelicerata</taxon>
        <taxon>Arachnida</taxon>
        <taxon>Araneae</taxon>
        <taxon>Araneomorphae</taxon>
        <taxon>Entelegynae</taxon>
        <taxon>Araneoidea</taxon>
        <taxon>Araneidae</taxon>
        <taxon>Araneus</taxon>
    </lineage>
</organism>
<accession>A0A4Y2HK91</accession>
<dbReference type="Proteomes" id="UP000499080">
    <property type="component" value="Unassembled WGS sequence"/>
</dbReference>
<dbReference type="AlphaFoldDB" id="A0A4Y2HK91"/>
<reference evidence="1 2" key="1">
    <citation type="journal article" date="2019" name="Sci. Rep.">
        <title>Orb-weaving spider Araneus ventricosus genome elucidates the spidroin gene catalogue.</title>
        <authorList>
            <person name="Kono N."/>
            <person name="Nakamura H."/>
            <person name="Ohtoshi R."/>
            <person name="Moran D.A.P."/>
            <person name="Shinohara A."/>
            <person name="Yoshida Y."/>
            <person name="Fujiwara M."/>
            <person name="Mori M."/>
            <person name="Tomita M."/>
            <person name="Arakawa K."/>
        </authorList>
    </citation>
    <scope>NUCLEOTIDE SEQUENCE [LARGE SCALE GENOMIC DNA]</scope>
</reference>
<protein>
    <submittedName>
        <fullName evidence="1">Uncharacterized protein</fullName>
    </submittedName>
</protein>
<evidence type="ECO:0000313" key="1">
    <source>
        <dbReference type="EMBL" id="GBM65650.1"/>
    </source>
</evidence>
<proteinExistence type="predicted"/>
<comment type="caution">
    <text evidence="1">The sequence shown here is derived from an EMBL/GenBank/DDBJ whole genome shotgun (WGS) entry which is preliminary data.</text>
</comment>
<evidence type="ECO:0000313" key="2">
    <source>
        <dbReference type="Proteomes" id="UP000499080"/>
    </source>
</evidence>
<keyword evidence="2" id="KW-1185">Reference proteome</keyword>
<name>A0A4Y2HK91_ARAVE</name>